<proteinExistence type="inferred from homology"/>
<dbReference type="AlphaFoldDB" id="A0A317X0Y5"/>
<dbReference type="InterPro" id="IPR027417">
    <property type="entry name" value="P-loop_NTPase"/>
</dbReference>
<keyword evidence="6 12" id="KW-0547">Nucleotide-binding</keyword>
<dbReference type="OrthoDB" id="5817230at2759"/>
<comment type="function">
    <text evidence="2">Guanine nucleotide-binding proteins (G proteins) are involved as modulators or transducers in various transmembrane signaling systems.</text>
</comment>
<feature type="binding site" evidence="13">
    <location>
        <position position="51"/>
    </location>
    <ligand>
        <name>Mg(2+)</name>
        <dbReference type="ChEBI" id="CHEBI:18420"/>
    </ligand>
</feature>
<keyword evidence="8 13" id="KW-0460">Magnesium</keyword>
<dbReference type="PANTHER" id="PTHR10218">
    <property type="entry name" value="GTP-BINDING PROTEIN ALPHA SUBUNIT"/>
    <property type="match status" value="1"/>
</dbReference>
<name>A0A317X0Y5_9EURO</name>
<dbReference type="GO" id="GO:0005737">
    <property type="term" value="C:cytoplasm"/>
    <property type="evidence" value="ECO:0007669"/>
    <property type="project" value="TreeGrafter"/>
</dbReference>
<dbReference type="InterPro" id="IPR001019">
    <property type="entry name" value="Gprotein_alpha_su"/>
</dbReference>
<dbReference type="SUPFAM" id="SSF52540">
    <property type="entry name" value="P-loop containing nucleoside triphosphate hydrolases"/>
    <property type="match status" value="1"/>
</dbReference>
<dbReference type="FunFam" id="3.40.50.300:FF:000051">
    <property type="entry name" value="Guanine nucleotide-binding protein subunit alpha"/>
    <property type="match status" value="1"/>
</dbReference>
<dbReference type="PRINTS" id="PR00318">
    <property type="entry name" value="GPROTEINA"/>
</dbReference>
<organism evidence="14 15">
    <name type="scientific">Aspergillus heteromorphus CBS 117.55</name>
    <dbReference type="NCBI Taxonomy" id="1448321"/>
    <lineage>
        <taxon>Eukaryota</taxon>
        <taxon>Fungi</taxon>
        <taxon>Dikarya</taxon>
        <taxon>Ascomycota</taxon>
        <taxon>Pezizomycotina</taxon>
        <taxon>Eurotiomycetes</taxon>
        <taxon>Eurotiomycetidae</taxon>
        <taxon>Eurotiales</taxon>
        <taxon>Aspergillaceae</taxon>
        <taxon>Aspergillus</taxon>
        <taxon>Aspergillus subgen. Circumdati</taxon>
    </lineage>
</organism>
<evidence type="ECO:0000256" key="13">
    <source>
        <dbReference type="PIRSR" id="PIRSR601019-2"/>
    </source>
</evidence>
<evidence type="ECO:0000256" key="9">
    <source>
        <dbReference type="ARBA" id="ARBA00023134"/>
    </source>
</evidence>
<dbReference type="GO" id="GO:0000750">
    <property type="term" value="P:pheromone-dependent signal transduction involved in conjugation with cellular fusion"/>
    <property type="evidence" value="ECO:0007669"/>
    <property type="project" value="TreeGrafter"/>
</dbReference>
<keyword evidence="5 13" id="KW-0479">Metal-binding</keyword>
<feature type="binding site" evidence="12">
    <location>
        <begin position="182"/>
        <end position="188"/>
    </location>
    <ligand>
        <name>GTP</name>
        <dbReference type="ChEBI" id="CHEBI:37565"/>
    </ligand>
</feature>
<evidence type="ECO:0000256" key="6">
    <source>
        <dbReference type="ARBA" id="ARBA00022741"/>
    </source>
</evidence>
<dbReference type="RefSeq" id="XP_025403011.1">
    <property type="nucleotide sequence ID" value="XM_025539137.1"/>
</dbReference>
<comment type="similarity">
    <text evidence="3">Belongs to the G-alpha family. G(q) subfamily.</text>
</comment>
<dbReference type="InterPro" id="IPR011025">
    <property type="entry name" value="GproteinA_insert"/>
</dbReference>
<keyword evidence="15" id="KW-1185">Reference proteome</keyword>
<feature type="binding site" evidence="12">
    <location>
        <begin position="47"/>
        <end position="52"/>
    </location>
    <ligand>
        <name>GTP</name>
        <dbReference type="ChEBI" id="CHEBI:37565"/>
    </ligand>
</feature>
<feature type="binding site" evidence="12">
    <location>
        <begin position="276"/>
        <end position="279"/>
    </location>
    <ligand>
        <name>GTP</name>
        <dbReference type="ChEBI" id="CHEBI:37565"/>
    </ligand>
</feature>
<dbReference type="SMART" id="SM00275">
    <property type="entry name" value="G_alpha"/>
    <property type="match status" value="1"/>
</dbReference>
<evidence type="ECO:0000256" key="4">
    <source>
        <dbReference type="ARBA" id="ARBA00011356"/>
    </source>
</evidence>
<dbReference type="GO" id="GO:0005525">
    <property type="term" value="F:GTP binding"/>
    <property type="evidence" value="ECO:0007669"/>
    <property type="project" value="UniProtKB-KW"/>
</dbReference>
<dbReference type="GO" id="GO:0005834">
    <property type="term" value="C:heterotrimeric G-protein complex"/>
    <property type="evidence" value="ECO:0007669"/>
    <property type="project" value="InterPro"/>
</dbReference>
<reference evidence="14 15" key="1">
    <citation type="submission" date="2016-12" db="EMBL/GenBank/DDBJ databases">
        <title>The genomes of Aspergillus section Nigri reveals drivers in fungal speciation.</title>
        <authorList>
            <consortium name="DOE Joint Genome Institute"/>
            <person name="Vesth T.C."/>
            <person name="Nybo J."/>
            <person name="Theobald S."/>
            <person name="Brandl J."/>
            <person name="Frisvad J.C."/>
            <person name="Nielsen K.F."/>
            <person name="Lyhne E.K."/>
            <person name="Kogle M.E."/>
            <person name="Kuo A."/>
            <person name="Riley R."/>
            <person name="Clum A."/>
            <person name="Nolan M."/>
            <person name="Lipzen A."/>
            <person name="Salamov A."/>
            <person name="Henrissat B."/>
            <person name="Wiebenga A."/>
            <person name="De Vries R.P."/>
            <person name="Grigoriev I.V."/>
            <person name="Mortensen U.H."/>
            <person name="Andersen M.R."/>
            <person name="Baker S.E."/>
        </authorList>
    </citation>
    <scope>NUCLEOTIDE SEQUENCE [LARGE SCALE GENOMIC DNA]</scope>
    <source>
        <strain evidence="14 15">CBS 117.55</strain>
    </source>
</reference>
<dbReference type="GO" id="GO:0003924">
    <property type="term" value="F:GTPase activity"/>
    <property type="evidence" value="ECO:0007669"/>
    <property type="project" value="InterPro"/>
</dbReference>
<dbReference type="GO" id="GO:0001664">
    <property type="term" value="F:G protein-coupled receptor binding"/>
    <property type="evidence" value="ECO:0007669"/>
    <property type="project" value="InterPro"/>
</dbReference>
<sequence>MGCMSSKPVDSADKDAIQRSARIEKVLKNDKKTMDRTIKILLLGAGESGKSTIIKQMRIIHSGGFPEDERRQTRAVIYSNLIIAFKVLLDIMRSESIDFQLGRTKVPLADFVDGLEPDVGSDEAFSDPKVRDALRVMWDDTGVQKAVARGHEFALHDNLHYFFDSLDRIFTPGWLPDNQDMLQARLRTTGITETLFELGQMNFRMMDVGGQRSERKKWIHCFEGVQCLLFMVALSGYDQCLVEDQNANQMHEAMMLFESLVNGEWFKRKPIILFLNKIDLFKGKLHVSPVSSHFPDYNGLDTDFDAAARYFADRFRGINRIPDREIYIHYTNATDTTLLKATMDSVQDMIIQKNLHTLIL</sequence>
<feature type="binding site" evidence="12">
    <location>
        <begin position="207"/>
        <end position="211"/>
    </location>
    <ligand>
        <name>GTP</name>
        <dbReference type="ChEBI" id="CHEBI:37565"/>
    </ligand>
</feature>
<comment type="subunit">
    <text evidence="4">G proteins are composed of 3 units; alpha, beta and gamma. The alpha chain contains the guanine nucleotide binding site.</text>
</comment>
<evidence type="ECO:0000256" key="3">
    <source>
        <dbReference type="ARBA" id="ARBA00007976"/>
    </source>
</evidence>
<evidence type="ECO:0000313" key="15">
    <source>
        <dbReference type="Proteomes" id="UP000247233"/>
    </source>
</evidence>
<dbReference type="GO" id="GO:0046872">
    <property type="term" value="F:metal ion binding"/>
    <property type="evidence" value="ECO:0007669"/>
    <property type="project" value="UniProtKB-KW"/>
</dbReference>
<dbReference type="GeneID" id="37061374"/>
<dbReference type="CDD" id="cd00066">
    <property type="entry name" value="G-alpha"/>
    <property type="match status" value="1"/>
</dbReference>
<dbReference type="FunFam" id="1.10.400.10:FF:000009">
    <property type="entry name" value="Guanine nucleotide-binding protein G(O) subunit alpha"/>
    <property type="match status" value="1"/>
</dbReference>
<keyword evidence="9 12" id="KW-0342">GTP-binding</keyword>
<comment type="caution">
    <text evidence="14">The sequence shown here is derived from an EMBL/GenBank/DDBJ whole genome shotgun (WGS) entry which is preliminary data.</text>
</comment>
<keyword evidence="7" id="KW-0378">Hydrolase</keyword>
<dbReference type="Proteomes" id="UP000247233">
    <property type="component" value="Unassembled WGS sequence"/>
</dbReference>
<evidence type="ECO:0000256" key="5">
    <source>
        <dbReference type="ARBA" id="ARBA00022723"/>
    </source>
</evidence>
<dbReference type="Gene3D" id="1.10.400.10">
    <property type="entry name" value="GI Alpha 1, domain 2-like"/>
    <property type="match status" value="1"/>
</dbReference>
<dbReference type="EMBL" id="MSFL01000003">
    <property type="protein sequence ID" value="PWY90180.1"/>
    <property type="molecule type" value="Genomic_DNA"/>
</dbReference>
<evidence type="ECO:0000313" key="14">
    <source>
        <dbReference type="EMBL" id="PWY90180.1"/>
    </source>
</evidence>
<evidence type="ECO:0000256" key="11">
    <source>
        <dbReference type="ARBA" id="ARBA00074402"/>
    </source>
</evidence>
<evidence type="ECO:0000256" key="7">
    <source>
        <dbReference type="ARBA" id="ARBA00022801"/>
    </source>
</evidence>
<dbReference type="GO" id="GO:0031683">
    <property type="term" value="F:G-protein beta/gamma-subunit complex binding"/>
    <property type="evidence" value="ECO:0007669"/>
    <property type="project" value="InterPro"/>
</dbReference>
<dbReference type="PROSITE" id="PS51882">
    <property type="entry name" value="G_ALPHA"/>
    <property type="match status" value="1"/>
</dbReference>
<dbReference type="Pfam" id="PF00503">
    <property type="entry name" value="G-alpha"/>
    <property type="match status" value="1"/>
</dbReference>
<evidence type="ECO:0000256" key="2">
    <source>
        <dbReference type="ARBA" id="ARBA00003069"/>
    </source>
</evidence>
<dbReference type="PANTHER" id="PTHR10218:SF242">
    <property type="entry name" value="GUANINE NUCLEOTIDE-BINDING PROTEIN ALPHA-1 SUBUNIT"/>
    <property type="match status" value="1"/>
</dbReference>
<dbReference type="SUPFAM" id="SSF47895">
    <property type="entry name" value="Transducin (alpha subunit), insertion domain"/>
    <property type="match status" value="1"/>
</dbReference>
<evidence type="ECO:0000256" key="8">
    <source>
        <dbReference type="ARBA" id="ARBA00022842"/>
    </source>
</evidence>
<evidence type="ECO:0000256" key="10">
    <source>
        <dbReference type="ARBA" id="ARBA00023224"/>
    </source>
</evidence>
<dbReference type="PRINTS" id="PR01241">
    <property type="entry name" value="GPROTEINAFNG"/>
</dbReference>
<dbReference type="VEuPathDB" id="FungiDB:BO70DRAFT_284852"/>
<dbReference type="STRING" id="1448321.A0A317X0Y5"/>
<dbReference type="InterPro" id="IPR002975">
    <property type="entry name" value="Fungi_Gprotein_alpha"/>
</dbReference>
<comment type="cofactor">
    <cofactor evidence="1">
        <name>Mg(2+)</name>
        <dbReference type="ChEBI" id="CHEBI:18420"/>
    </cofactor>
</comment>
<protein>
    <recommendedName>
        <fullName evidence="11">Guanine nucleotide-binding protein alpha-2 subunit</fullName>
    </recommendedName>
</protein>
<accession>A0A317X0Y5</accession>
<dbReference type="FunFam" id="3.40.50.300:FF:000692">
    <property type="entry name" value="Guanine nucleotide-binding protein subunit alpha"/>
    <property type="match status" value="1"/>
</dbReference>
<dbReference type="Gene3D" id="3.40.50.300">
    <property type="entry name" value="P-loop containing nucleotide triphosphate hydrolases"/>
    <property type="match status" value="1"/>
</dbReference>
<evidence type="ECO:0000256" key="1">
    <source>
        <dbReference type="ARBA" id="ARBA00001946"/>
    </source>
</evidence>
<dbReference type="GO" id="GO:0007186">
    <property type="term" value="P:G protein-coupled receptor signaling pathway"/>
    <property type="evidence" value="ECO:0007669"/>
    <property type="project" value="InterPro"/>
</dbReference>
<feature type="binding site" evidence="13">
    <location>
        <position position="188"/>
    </location>
    <ligand>
        <name>Mg(2+)</name>
        <dbReference type="ChEBI" id="CHEBI:18420"/>
    </ligand>
</feature>
<gene>
    <name evidence="14" type="ORF">BO70DRAFT_284852</name>
</gene>
<evidence type="ECO:0000256" key="12">
    <source>
        <dbReference type="PIRSR" id="PIRSR601019-1"/>
    </source>
</evidence>
<keyword evidence="10" id="KW-0807">Transducer</keyword>
<feature type="binding site" evidence="12">
    <location>
        <position position="333"/>
    </location>
    <ligand>
        <name>GTP</name>
        <dbReference type="ChEBI" id="CHEBI:37565"/>
    </ligand>
</feature>